<keyword evidence="3" id="KW-0863">Zinc-finger</keyword>
<dbReference type="PANTHER" id="PTHR46288:SF17">
    <property type="entry name" value="CYSTEINE_HISTIDINE-RICH C1 DOMAIN PROTEIN"/>
    <property type="match status" value="1"/>
</dbReference>
<dbReference type="GO" id="GO:0008270">
    <property type="term" value="F:zinc ion binding"/>
    <property type="evidence" value="ECO:0007669"/>
    <property type="project" value="UniProtKB-KW"/>
</dbReference>
<evidence type="ECO:0000256" key="1">
    <source>
        <dbReference type="ARBA" id="ARBA00022723"/>
    </source>
</evidence>
<gene>
    <name evidence="7" type="ORF">PVL29_010837</name>
</gene>
<dbReference type="EMBL" id="JARBHA010000008">
    <property type="protein sequence ID" value="KAJ9695548.1"/>
    <property type="molecule type" value="Genomic_DNA"/>
</dbReference>
<reference evidence="7 8" key="1">
    <citation type="journal article" date="2023" name="BMC Biotechnol.">
        <title>Vitis rotundifolia cv Carlos genome sequencing.</title>
        <authorList>
            <person name="Huff M."/>
            <person name="Hulse-Kemp A."/>
            <person name="Scheffler B."/>
            <person name="Youngblood R."/>
            <person name="Simpson S."/>
            <person name="Babiker E."/>
            <person name="Staton M."/>
        </authorList>
    </citation>
    <scope>NUCLEOTIDE SEQUENCE [LARGE SCALE GENOMIC DNA]</scope>
    <source>
        <tissue evidence="7">Leaf</tissue>
    </source>
</reference>
<feature type="compositionally biased region" description="Low complexity" evidence="5">
    <location>
        <begin position="185"/>
        <end position="197"/>
    </location>
</feature>
<evidence type="ECO:0000313" key="7">
    <source>
        <dbReference type="EMBL" id="KAJ9695548.1"/>
    </source>
</evidence>
<dbReference type="InterPro" id="IPR046349">
    <property type="entry name" value="C1-like_sf"/>
</dbReference>
<dbReference type="Pfam" id="PF03107">
    <property type="entry name" value="C1_2"/>
    <property type="match status" value="2"/>
</dbReference>
<sequence length="370" mass="39446">MGKLSNEAEKPNFSHFSHDHPLELTAFCEADHTMCSGCKIEIVPGRNYYTCRACNYSLHHACYNMPRSLQHPADPNHDLDLLLLPSFQCKACGFHGSGFSYSCSICNVHYHTLCTQLPPTKVHSMHPHTLELEFSPPYGNPKVFRCDICGSPGSDHWLYRCSGCEFDVHLSCAGTAAPKQPPQPQNQSPSVSAPQAPIPSAYDNVKAIAPQTNQFATYGNQNQIMQPNGSYMNQHQVQNPMNNSYMMSSATSGTPIGPSGTYANPSNVMQPGGAYVNQTGNYGFNQGGYVQPGGMGMGMVPLRNQGMGYPTQPGPRVGGAQGVLGAGMGGLLVAGVVTGMGEAVGQGIVHGVASGFGNDGPGYSDHNAWN</sequence>
<keyword evidence="2" id="KW-0677">Repeat</keyword>
<evidence type="ECO:0000259" key="6">
    <source>
        <dbReference type="Pfam" id="PF03107"/>
    </source>
</evidence>
<keyword evidence="4" id="KW-0862">Zinc</keyword>
<feature type="domain" description="DC1" evidence="6">
    <location>
        <begin position="125"/>
        <end position="173"/>
    </location>
</feature>
<feature type="region of interest" description="Disordered" evidence="5">
    <location>
        <begin position="177"/>
        <end position="197"/>
    </location>
</feature>
<dbReference type="Gene3D" id="3.30.40.10">
    <property type="entry name" value="Zinc/RING finger domain, C3HC4 (zinc finger)"/>
    <property type="match status" value="1"/>
</dbReference>
<organism evidence="7 8">
    <name type="scientific">Vitis rotundifolia</name>
    <name type="common">Muscadine grape</name>
    <dbReference type="NCBI Taxonomy" id="103349"/>
    <lineage>
        <taxon>Eukaryota</taxon>
        <taxon>Viridiplantae</taxon>
        <taxon>Streptophyta</taxon>
        <taxon>Embryophyta</taxon>
        <taxon>Tracheophyta</taxon>
        <taxon>Spermatophyta</taxon>
        <taxon>Magnoliopsida</taxon>
        <taxon>eudicotyledons</taxon>
        <taxon>Gunneridae</taxon>
        <taxon>Pentapetalae</taxon>
        <taxon>rosids</taxon>
        <taxon>Vitales</taxon>
        <taxon>Vitaceae</taxon>
        <taxon>Viteae</taxon>
        <taxon>Vitis</taxon>
    </lineage>
</organism>
<protein>
    <recommendedName>
        <fullName evidence="6">DC1 domain-containing protein</fullName>
    </recommendedName>
</protein>
<evidence type="ECO:0000256" key="4">
    <source>
        <dbReference type="ARBA" id="ARBA00022833"/>
    </source>
</evidence>
<evidence type="ECO:0000256" key="5">
    <source>
        <dbReference type="SAM" id="MobiDB-lite"/>
    </source>
</evidence>
<dbReference type="PANTHER" id="PTHR46288">
    <property type="entry name" value="PHORBOL-ESTER/DAG-TYPE DOMAIN-CONTAINING PROTEIN"/>
    <property type="match status" value="1"/>
</dbReference>
<dbReference type="InterPro" id="IPR013083">
    <property type="entry name" value="Znf_RING/FYVE/PHD"/>
</dbReference>
<dbReference type="InterPro" id="IPR011011">
    <property type="entry name" value="Znf_FYVE_PHD"/>
</dbReference>
<evidence type="ECO:0000256" key="3">
    <source>
        <dbReference type="ARBA" id="ARBA00022771"/>
    </source>
</evidence>
<proteinExistence type="predicted"/>
<dbReference type="AlphaFoldDB" id="A0AA38ZWA9"/>
<accession>A0AA38ZWA9</accession>
<evidence type="ECO:0000256" key="2">
    <source>
        <dbReference type="ARBA" id="ARBA00022737"/>
    </source>
</evidence>
<evidence type="ECO:0000313" key="8">
    <source>
        <dbReference type="Proteomes" id="UP001168098"/>
    </source>
</evidence>
<keyword evidence="8" id="KW-1185">Reference proteome</keyword>
<dbReference type="SUPFAM" id="SSF57903">
    <property type="entry name" value="FYVE/PHD zinc finger"/>
    <property type="match status" value="1"/>
</dbReference>
<keyword evidence="1" id="KW-0479">Metal-binding</keyword>
<dbReference type="SUPFAM" id="SSF57889">
    <property type="entry name" value="Cysteine-rich domain"/>
    <property type="match status" value="1"/>
</dbReference>
<name>A0AA38ZWA9_VITRO</name>
<comment type="caution">
    <text evidence="7">The sequence shown here is derived from an EMBL/GenBank/DDBJ whole genome shotgun (WGS) entry which is preliminary data.</text>
</comment>
<feature type="domain" description="DC1" evidence="6">
    <location>
        <begin position="16"/>
        <end position="62"/>
    </location>
</feature>
<dbReference type="InterPro" id="IPR004146">
    <property type="entry name" value="DC1"/>
</dbReference>
<dbReference type="Proteomes" id="UP001168098">
    <property type="component" value="Unassembled WGS sequence"/>
</dbReference>